<dbReference type="SUPFAM" id="SSF51905">
    <property type="entry name" value="FAD/NAD(P)-binding domain"/>
    <property type="match status" value="2"/>
</dbReference>
<dbReference type="InterPro" id="IPR023753">
    <property type="entry name" value="FAD/NAD-binding_dom"/>
</dbReference>
<gene>
    <name evidence="7" type="ORF">FCU45_05425</name>
</gene>
<dbReference type="Proteomes" id="UP000309561">
    <property type="component" value="Unassembled WGS sequence"/>
</dbReference>
<dbReference type="Pfam" id="PF07992">
    <property type="entry name" value="Pyr_redox_2"/>
    <property type="match status" value="1"/>
</dbReference>
<evidence type="ECO:0000256" key="2">
    <source>
        <dbReference type="ARBA" id="ARBA00005272"/>
    </source>
</evidence>
<dbReference type="InterPro" id="IPR051169">
    <property type="entry name" value="NADH-Q_oxidoreductase"/>
</dbReference>
<organism evidence="7 8">
    <name type="scientific">Sulfurimonas crateris</name>
    <dbReference type="NCBI Taxonomy" id="2574727"/>
    <lineage>
        <taxon>Bacteria</taxon>
        <taxon>Pseudomonadati</taxon>
        <taxon>Campylobacterota</taxon>
        <taxon>Epsilonproteobacteria</taxon>
        <taxon>Campylobacterales</taxon>
        <taxon>Sulfurimonadaceae</taxon>
        <taxon>Sulfurimonas</taxon>
    </lineage>
</organism>
<protein>
    <submittedName>
        <fullName evidence="7">NAD(P)/FAD-dependent oxidoreductase</fullName>
    </submittedName>
</protein>
<dbReference type="EMBL" id="SZPX01000004">
    <property type="protein sequence ID" value="TKI69496.1"/>
    <property type="molecule type" value="Genomic_DNA"/>
</dbReference>
<name>A0A4U2Z5C4_9BACT</name>
<sequence length="400" mass="45004">MNKKVVVIGGGYGGLRAVEHLSKSSDIDITLIDKNPYHYLQTEAYGYIAGRFDMHDVAVDLKEWCSGFEKKVEYINDRVTSIEFDEQQVKRLGGSIPYDYLIIATGAQTNFFSFIKGLREHSYGVKKLQRAYNFRIEFENLIYKKLLNEKNGEDINLVIGGAGLSGVEVAAEMAHVIEVYKKTIGARVESIKIYLIDASKTILPGVSEFLIKSTQKRLDSLGVKTLRETFIDSMDDSYIYFRDSKKLKYHFMVFTGGIKAAELNDSLDVEKNKISQFIPNSRLNIGNRENVFAIGDCVEIKNAAKEVLPPTAQTAERSAEYVADAIRKKMDKQDIKPFNSSVLGVFIALGGKYSAGEIFGFIKVSGYSAYLLKKAITKAYYLGLRLRINAGYKNRIKRDI</sequence>
<evidence type="ECO:0000256" key="3">
    <source>
        <dbReference type="ARBA" id="ARBA00022630"/>
    </source>
</evidence>
<dbReference type="PRINTS" id="PR00368">
    <property type="entry name" value="FADPNR"/>
</dbReference>
<keyword evidence="8" id="KW-1185">Reference proteome</keyword>
<keyword evidence="3" id="KW-0285">Flavoprotein</keyword>
<comment type="similarity">
    <text evidence="2">Belongs to the NADH dehydrogenase family.</text>
</comment>
<dbReference type="PRINTS" id="PR00411">
    <property type="entry name" value="PNDRDTASEI"/>
</dbReference>
<dbReference type="PANTHER" id="PTHR42913">
    <property type="entry name" value="APOPTOSIS-INDUCING FACTOR 1"/>
    <property type="match status" value="1"/>
</dbReference>
<dbReference type="OrthoDB" id="9781621at2"/>
<dbReference type="InterPro" id="IPR036188">
    <property type="entry name" value="FAD/NAD-bd_sf"/>
</dbReference>
<accession>A0A4U2Z5C4</accession>
<dbReference type="Gene3D" id="3.50.50.100">
    <property type="match status" value="1"/>
</dbReference>
<evidence type="ECO:0000256" key="5">
    <source>
        <dbReference type="ARBA" id="ARBA00023002"/>
    </source>
</evidence>
<reference evidence="7 8" key="1">
    <citation type="submission" date="2019-04" db="EMBL/GenBank/DDBJ databases">
        <title>Sulfurimonas crateris sp. nov. a facultative anaerobic sulfur-oxidizing chemolithautotrophic bacterium isolated from a terrestrial mud vulcano.</title>
        <authorList>
            <person name="Ratnikova N.M."/>
            <person name="Slobodkin A.I."/>
            <person name="Merkel A.Y."/>
            <person name="Novikov A."/>
            <person name="Bonch-Osmolovskaya E.A."/>
            <person name="Slobodkina G.B."/>
        </authorList>
    </citation>
    <scope>NUCLEOTIDE SEQUENCE [LARGE SCALE GENOMIC DNA]</scope>
    <source>
        <strain evidence="7 8">SN118</strain>
    </source>
</reference>
<comment type="cofactor">
    <cofactor evidence="1">
        <name>FAD</name>
        <dbReference type="ChEBI" id="CHEBI:57692"/>
    </cofactor>
</comment>
<proteinExistence type="inferred from homology"/>
<evidence type="ECO:0000313" key="7">
    <source>
        <dbReference type="EMBL" id="TKI69496.1"/>
    </source>
</evidence>
<comment type="caution">
    <text evidence="7">The sequence shown here is derived from an EMBL/GenBank/DDBJ whole genome shotgun (WGS) entry which is preliminary data.</text>
</comment>
<dbReference type="AlphaFoldDB" id="A0A4U2Z5C4"/>
<keyword evidence="4" id="KW-0274">FAD</keyword>
<dbReference type="GO" id="GO:0019646">
    <property type="term" value="P:aerobic electron transport chain"/>
    <property type="evidence" value="ECO:0007669"/>
    <property type="project" value="TreeGrafter"/>
</dbReference>
<feature type="domain" description="FAD/NAD(P)-binding" evidence="6">
    <location>
        <begin position="3"/>
        <end position="318"/>
    </location>
</feature>
<dbReference type="PANTHER" id="PTHR42913:SF3">
    <property type="entry name" value="64 KDA MITOCHONDRIAL NADH DEHYDROGENASE (EUROFUNG)"/>
    <property type="match status" value="1"/>
</dbReference>
<evidence type="ECO:0000313" key="8">
    <source>
        <dbReference type="Proteomes" id="UP000309561"/>
    </source>
</evidence>
<dbReference type="RefSeq" id="WP_137013096.1">
    <property type="nucleotide sequence ID" value="NZ_SZPX01000004.1"/>
</dbReference>
<dbReference type="GO" id="GO:0003955">
    <property type="term" value="F:NAD(P)H dehydrogenase (quinone) activity"/>
    <property type="evidence" value="ECO:0007669"/>
    <property type="project" value="TreeGrafter"/>
</dbReference>
<evidence type="ECO:0000259" key="6">
    <source>
        <dbReference type="Pfam" id="PF07992"/>
    </source>
</evidence>
<keyword evidence="5" id="KW-0560">Oxidoreductase</keyword>
<evidence type="ECO:0000256" key="1">
    <source>
        <dbReference type="ARBA" id="ARBA00001974"/>
    </source>
</evidence>
<evidence type="ECO:0000256" key="4">
    <source>
        <dbReference type="ARBA" id="ARBA00022827"/>
    </source>
</evidence>